<dbReference type="AlphaFoldDB" id="A0A8H7ZP83"/>
<accession>A0A8H7ZP83</accession>
<organism evidence="2 3">
    <name type="scientific">Olpidium bornovanus</name>
    <dbReference type="NCBI Taxonomy" id="278681"/>
    <lineage>
        <taxon>Eukaryota</taxon>
        <taxon>Fungi</taxon>
        <taxon>Fungi incertae sedis</taxon>
        <taxon>Olpidiomycota</taxon>
        <taxon>Olpidiomycotina</taxon>
        <taxon>Olpidiomycetes</taxon>
        <taxon>Olpidiales</taxon>
        <taxon>Olpidiaceae</taxon>
        <taxon>Olpidium</taxon>
    </lineage>
</organism>
<keyword evidence="3" id="KW-1185">Reference proteome</keyword>
<reference evidence="2 3" key="1">
    <citation type="journal article" name="Sci. Rep.">
        <title>Genome-scale phylogenetic analyses confirm Olpidium as the closest living zoosporic fungus to the non-flagellated, terrestrial fungi.</title>
        <authorList>
            <person name="Chang Y."/>
            <person name="Rochon D."/>
            <person name="Sekimoto S."/>
            <person name="Wang Y."/>
            <person name="Chovatia M."/>
            <person name="Sandor L."/>
            <person name="Salamov A."/>
            <person name="Grigoriev I.V."/>
            <person name="Stajich J.E."/>
            <person name="Spatafora J.W."/>
        </authorList>
    </citation>
    <scope>NUCLEOTIDE SEQUENCE [LARGE SCALE GENOMIC DNA]</scope>
    <source>
        <strain evidence="2">S191</strain>
    </source>
</reference>
<gene>
    <name evidence="2" type="ORF">BJ554DRAFT_3676</name>
</gene>
<evidence type="ECO:0000313" key="2">
    <source>
        <dbReference type="EMBL" id="KAG5456557.1"/>
    </source>
</evidence>
<dbReference type="Proteomes" id="UP000673691">
    <property type="component" value="Unassembled WGS sequence"/>
</dbReference>
<evidence type="ECO:0000313" key="3">
    <source>
        <dbReference type="Proteomes" id="UP000673691"/>
    </source>
</evidence>
<proteinExistence type="predicted"/>
<feature type="non-terminal residue" evidence="2">
    <location>
        <position position="424"/>
    </location>
</feature>
<comment type="caution">
    <text evidence="2">The sequence shown here is derived from an EMBL/GenBank/DDBJ whole genome shotgun (WGS) entry which is preliminary data.</text>
</comment>
<feature type="region of interest" description="Disordered" evidence="1">
    <location>
        <begin position="90"/>
        <end position="123"/>
    </location>
</feature>
<protein>
    <submittedName>
        <fullName evidence="2">Uncharacterized protein</fullName>
    </submittedName>
</protein>
<feature type="region of interest" description="Disordered" evidence="1">
    <location>
        <begin position="189"/>
        <end position="212"/>
    </location>
</feature>
<name>A0A8H7ZP83_9FUNG</name>
<evidence type="ECO:0000256" key="1">
    <source>
        <dbReference type="SAM" id="MobiDB-lite"/>
    </source>
</evidence>
<dbReference type="EMBL" id="JAEFCI010011549">
    <property type="protein sequence ID" value="KAG5456557.1"/>
    <property type="molecule type" value="Genomic_DNA"/>
</dbReference>
<sequence>MPAKRGPVVRRSGLDRNGLWLAAGNGSGALPLLARLLNGAARGRRRFLGRRSLRRGRRVRHGGRFGGGRDRVRRRSLWTQRRPEVVFRLDRGGPLPQRRGGGPGGGALRRNDADGRAARGRGMQSIGKPRSVRRVLVVFLRCARDACGRGAGRRFGQRRARGFCRRAACRCGGSFAALLGSHRSRADGCPPRLRIGSQSQSRGAEGPKSLKTRREYCATKETSVRTTDCPHPARLLRLRERPGRKFGKQPILRPFDGEVKQGGGGGSRRAVISYPAALHLLVVARVDFGLEDLGALRLAEIGHLQDVGRVDVCVAPPPHHADPPAHVFENRDVAVRRLEDLPDGVPRPAVVLVGGRGQGLRLRHRLRLPNRGVVVCLAAGKERLACGTLRGRGPGGRAPFRRVPPGVGVGCGVRVRPFRAFLRR</sequence>